<evidence type="ECO:0000259" key="13">
    <source>
        <dbReference type="Pfam" id="PF10699"/>
    </source>
</evidence>
<evidence type="ECO:0000256" key="11">
    <source>
        <dbReference type="SAM" id="MobiDB-lite"/>
    </source>
</evidence>
<gene>
    <name evidence="14" type="ORF">POVCU2_0017420</name>
</gene>
<dbReference type="InterPro" id="IPR040326">
    <property type="entry name" value="HAP2/GCS1"/>
</dbReference>
<evidence type="ECO:0000256" key="12">
    <source>
        <dbReference type="SAM" id="Phobius"/>
    </source>
</evidence>
<evidence type="ECO:0000256" key="3">
    <source>
        <dbReference type="ARBA" id="ARBA00022475"/>
    </source>
</evidence>
<reference evidence="15" key="1">
    <citation type="submission" date="2016-05" db="EMBL/GenBank/DDBJ databases">
        <authorList>
            <person name="Naeem Raeece"/>
        </authorList>
    </citation>
    <scope>NUCLEOTIDE SEQUENCE [LARGE SCALE GENOMIC DNA]</scope>
</reference>
<dbReference type="GO" id="GO:0008289">
    <property type="term" value="F:lipid binding"/>
    <property type="evidence" value="ECO:0007669"/>
    <property type="project" value="UniProtKB-KW"/>
</dbReference>
<feature type="transmembrane region" description="Helical" evidence="12">
    <location>
        <begin position="672"/>
        <end position="689"/>
    </location>
</feature>
<accession>A0A1A8VVH9</accession>
<keyword evidence="5" id="KW-0732">Signal</keyword>
<dbReference type="InterPro" id="IPR018928">
    <property type="entry name" value="HAP2/GCS1_dom"/>
</dbReference>
<dbReference type="GO" id="GO:0007338">
    <property type="term" value="P:single fertilization"/>
    <property type="evidence" value="ECO:0007669"/>
    <property type="project" value="UniProtKB-KW"/>
</dbReference>
<keyword evidence="6 12" id="KW-1133">Transmembrane helix</keyword>
<dbReference type="PANTHER" id="PTHR31764:SF0">
    <property type="entry name" value="GENERATIVE CELL SPECIFIC-1_HAP2 DOMAIN-CONTAINING PROTEIN"/>
    <property type="match status" value="1"/>
</dbReference>
<keyword evidence="8 12" id="KW-0472">Membrane</keyword>
<evidence type="ECO:0000256" key="10">
    <source>
        <dbReference type="ARBA" id="ARBA00023279"/>
    </source>
</evidence>
<sequence>MKRVKVKQIFKFLTWLSYYIILKSYKPDDDERGASFIQLAYSFAKKKVCTSTSDDSTCREVVFGELDVSNNSVVRLKVLRPGGKGYFITIRRDYVTVSYYLKYMKNIPFQYREVVDVFNNHKFEKYSERDIEEYTYKCNIRRIEDVDKVVGNFPPYFLEYMKGESCKCQSYNLFKDNKSVKRSQLKCIYFNMLFTQSATVYSRHCAIMDLQHYAVYDIEYPPIFNTFVDITLQEYTYDDVSGILTNKHDLVIKEKKYELNDTITEIRDDYFDVWLFLRSETHGKRTLVNLSNDYILMPSSPIDNDNVIASDVTRNCGLSKDSPLLKGCDYTGICDTIHPCLRKALMLPKYLFDLSGKTCNKLGVSLNTWRISDGNFCASEPGHCISNNLKKYYDEHKVAMRENLASKYKIKNIYASEPQTKVYKAGELPDYLKEKINNKKVDVNDLDNKVFYNENLATHSQFIDYKYNGNHSVEIKFETNALEVHEIRPISIATITHITTPNECSSDVQNSNECILIVHVWNNSKNVGSNFSCSIVCTDKESGKIASHISPISPIRAFIDSNKNYAFYFTIRFLLNKKFVTKCKAVIKDAGGRECSKEDFELTSKETIHTVGPSEVVTAPEASLIKYESENSSDDSTNPTCKCTIDLLCYVLNFQKCNAYYLKLIKDFIRKFAIIVILILLAPALIPLFPFFVKFFFSCLSVLIKLYKSFLITIQDMQMRIRAHALAKQKKGEKIQKRRVSSSSSSSIIYTSSSSSSEHTMVGKNSSAYSKRLTKNRGYSQTSKKKNSKITRNRNFSRCIRLTDVVLVRETANGGLSKFAKRRHQRGFLPFLTPLKKVFPFPPPMLCYKQGKVSAGALTYDVKKKVSVIKDAGGRECSKEDFELTSKETIHTVGPSEVVTAPEASLIKYESENSSDDSTNPTCKCTIDLLCYVLNFQKCNAYYLKLIKDFIRKFAIIVILILLAPALIPLFPFFVKFFFSCLSVLIKLYKSFLITIQDMQMRIRAHALAKQKKGEKIQKRRVSSSSSSSIIYTSSSSSSEHTMVGKNSSAYSKRLTKNRGYSQTSKKKNSKITRNRNFSRCSRSSLGSTVTYSTHSTSSVN</sequence>
<keyword evidence="10" id="KW-0278">Fertilization</keyword>
<evidence type="ECO:0000256" key="7">
    <source>
        <dbReference type="ARBA" id="ARBA00023121"/>
    </source>
</evidence>
<protein>
    <submittedName>
        <fullName evidence="14">Male gamete fusion factor HAP2, putative (HAP2)</fullName>
    </submittedName>
</protein>
<proteinExistence type="inferred from homology"/>
<evidence type="ECO:0000256" key="4">
    <source>
        <dbReference type="ARBA" id="ARBA00022692"/>
    </source>
</evidence>
<organism evidence="14 15">
    <name type="scientific">Plasmodium ovale curtisi</name>
    <dbReference type="NCBI Taxonomy" id="864141"/>
    <lineage>
        <taxon>Eukaryota</taxon>
        <taxon>Sar</taxon>
        <taxon>Alveolata</taxon>
        <taxon>Apicomplexa</taxon>
        <taxon>Aconoidasida</taxon>
        <taxon>Haemosporida</taxon>
        <taxon>Plasmodiidae</taxon>
        <taxon>Plasmodium</taxon>
        <taxon>Plasmodium (Plasmodium)</taxon>
    </lineage>
</organism>
<name>A0A1A8VVH9_PLAOA</name>
<evidence type="ECO:0000313" key="14">
    <source>
        <dbReference type="EMBL" id="SBS82838.1"/>
    </source>
</evidence>
<keyword evidence="9" id="KW-1015">Disulfide bond</keyword>
<dbReference type="EMBL" id="FLQU01000225">
    <property type="protein sequence ID" value="SBS82838.1"/>
    <property type="molecule type" value="Genomic_DNA"/>
</dbReference>
<feature type="compositionally biased region" description="Low complexity" evidence="11">
    <location>
        <begin position="1075"/>
        <end position="1101"/>
    </location>
</feature>
<evidence type="ECO:0000256" key="5">
    <source>
        <dbReference type="ARBA" id="ARBA00022729"/>
    </source>
</evidence>
<feature type="region of interest" description="Disordered" evidence="11">
    <location>
        <begin position="1055"/>
        <end position="1101"/>
    </location>
</feature>
<evidence type="ECO:0000256" key="6">
    <source>
        <dbReference type="ARBA" id="ARBA00022989"/>
    </source>
</evidence>
<evidence type="ECO:0000313" key="15">
    <source>
        <dbReference type="Proteomes" id="UP000078560"/>
    </source>
</evidence>
<evidence type="ECO:0000256" key="2">
    <source>
        <dbReference type="ARBA" id="ARBA00010929"/>
    </source>
</evidence>
<evidence type="ECO:0000256" key="8">
    <source>
        <dbReference type="ARBA" id="ARBA00023136"/>
    </source>
</evidence>
<feature type="compositionally biased region" description="Basic residues" evidence="11">
    <location>
        <begin position="1065"/>
        <end position="1074"/>
    </location>
</feature>
<dbReference type="Proteomes" id="UP000078560">
    <property type="component" value="Unassembled WGS sequence"/>
</dbReference>
<keyword evidence="7" id="KW-0446">Lipid-binding</keyword>
<comment type="subcellular location">
    <subcellularLocation>
        <location evidence="1">Cell membrane</location>
        <topology evidence="1">Single-pass type I membrane protein</topology>
    </subcellularLocation>
</comment>
<dbReference type="AlphaFoldDB" id="A0A1A8VVH9"/>
<dbReference type="Pfam" id="PF10699">
    <property type="entry name" value="HAP2-GCS1"/>
    <property type="match status" value="1"/>
</dbReference>
<comment type="similarity">
    <text evidence="2">Belongs to the HAP2/GCS1 family.</text>
</comment>
<keyword evidence="3" id="KW-1003">Cell membrane</keyword>
<dbReference type="GO" id="GO:0005886">
    <property type="term" value="C:plasma membrane"/>
    <property type="evidence" value="ECO:0007669"/>
    <property type="project" value="UniProtKB-SubCell"/>
</dbReference>
<evidence type="ECO:0000256" key="1">
    <source>
        <dbReference type="ARBA" id="ARBA00004251"/>
    </source>
</evidence>
<feature type="domain" description="Generative cell specific-1/HAP2" evidence="13">
    <location>
        <begin position="55"/>
        <end position="655"/>
    </location>
</feature>
<dbReference type="PANTHER" id="PTHR31764">
    <property type="entry name" value="PROTEIN HAPLESS 2"/>
    <property type="match status" value="1"/>
</dbReference>
<evidence type="ECO:0000256" key="9">
    <source>
        <dbReference type="ARBA" id="ARBA00023157"/>
    </source>
</evidence>
<feature type="transmembrane region" description="Helical" evidence="12">
    <location>
        <begin position="954"/>
        <end position="971"/>
    </location>
</feature>
<keyword evidence="4 12" id="KW-0812">Transmembrane</keyword>